<geneLocation type="plasmid" evidence="1 2">
    <name>pP66_c</name>
</geneLocation>
<sequence>MLSEYDDGLRSGAGDGRGENFYDFETMYTHLSVYPFHDDSPKDAQKILQPFEISKFLHEIVHFYLHVGTTVGLFQATCRQNRLSYFKEGIDKADKDKLRQKIEPTTGVRRPLLDRRELPDLAQKSFDTISPNCPYPFRLNWYRSLLAEKSLINPSFLAGVDRNFSENLAWGVLLNDSFWHSNLDRDVSSFNANAIISPLLKNSFPLHNYVDGAYRRPLDTIHIIENFCSVWEICLLNILSETAADVRFSDTEKSNYLTASRYLLGELGLEFSPRSVAHFAPEILLICEIALNPEFSPFDHPFTDDLSWESIYPPSRLSKLAKASKKIGSHLTMDSFSTEAFSERAEALLVETCLARGSIRRKLAADEGISGVRKMFETSWDPSLSGIPPRTWFHWYQTFQRNFFDFGLEKFSWITQFLFGKLLGRKFWSSNFYWQPPKMITSRKENRIAMYMRANKDVERMFTFENLDTYHSHDIMLGRGAIGTIPFGLGFGVFESWNLMDRKTFEDSMREQFHFSSSVSFS</sequence>
<gene>
    <name evidence="1" type="ORF">PhaeoP66_04201</name>
</gene>
<proteinExistence type="predicted"/>
<evidence type="ECO:0000313" key="1">
    <source>
        <dbReference type="EMBL" id="AUQ96927.1"/>
    </source>
</evidence>
<dbReference type="RefSeq" id="WP_102875548.1">
    <property type="nucleotide sequence ID" value="NZ_CP010602.1"/>
</dbReference>
<organism evidence="1 2">
    <name type="scientific">Phaeobacter inhibens</name>
    <dbReference type="NCBI Taxonomy" id="221822"/>
    <lineage>
        <taxon>Bacteria</taxon>
        <taxon>Pseudomonadati</taxon>
        <taxon>Pseudomonadota</taxon>
        <taxon>Alphaproteobacteria</taxon>
        <taxon>Rhodobacterales</taxon>
        <taxon>Roseobacteraceae</taxon>
        <taxon>Phaeobacter</taxon>
    </lineage>
</organism>
<name>A0ABN5GUC3_9RHOB</name>
<dbReference type="EMBL" id="CP010708">
    <property type="protein sequence ID" value="AUQ96927.1"/>
    <property type="molecule type" value="Genomic_DNA"/>
</dbReference>
<keyword evidence="2" id="KW-1185">Reference proteome</keyword>
<keyword evidence="1" id="KW-0614">Plasmid</keyword>
<accession>A0ABN5GUC3</accession>
<dbReference type="Proteomes" id="UP000236536">
    <property type="component" value="Plasmid pP66_c"/>
</dbReference>
<reference evidence="1 2" key="2">
    <citation type="journal article" date="2017" name="Int. J. Syst. Evol. Microbiol.">
        <title>Adaptation of Surface-Associated Bacteria to the Open Ocean: A Genomically Distinct Subpopulation of Phaeobacter gallaeciensis Colonizes Pacific Mesozooplankton.</title>
        <authorList>
            <person name="Freese H.M."/>
            <person name="Methner A."/>
            <person name="Overmann J."/>
        </authorList>
    </citation>
    <scope>NUCLEOTIDE SEQUENCE [LARGE SCALE GENOMIC DNA]</scope>
    <source>
        <strain evidence="1 2">P66</strain>
    </source>
</reference>
<protein>
    <submittedName>
        <fullName evidence="1">Uncharacterized protein</fullName>
    </submittedName>
</protein>
<reference evidence="1 2" key="1">
    <citation type="journal article" date="2017" name="Genome Biol. Evol.">
        <title>Trajectories and Drivers of Genome Evolution in Surface-Associated Marine Phaeobacter.</title>
        <authorList>
            <person name="Freese H.M."/>
            <person name="Sikorski J."/>
            <person name="Bunk B."/>
            <person name="Scheuner C."/>
            <person name="Meier-Kolthoff J.P."/>
            <person name="Sproer C."/>
            <person name="Gram L."/>
            <person name="Overmann J."/>
        </authorList>
    </citation>
    <scope>NUCLEOTIDE SEQUENCE [LARGE SCALE GENOMIC DNA]</scope>
    <source>
        <strain evidence="1 2">P66</strain>
    </source>
</reference>
<evidence type="ECO:0000313" key="2">
    <source>
        <dbReference type="Proteomes" id="UP000236536"/>
    </source>
</evidence>